<sequence length="53" mass="6052">MQQEQIVATSIQEEALDGARHFMMRPIDHLNHVEVSDARIVQHFGQPGGITRR</sequence>
<dbReference type="EMBL" id="JACHMS010000001">
    <property type="protein sequence ID" value="MBB4711499.1"/>
    <property type="molecule type" value="Genomic_DNA"/>
</dbReference>
<evidence type="ECO:0000313" key="1">
    <source>
        <dbReference type="EMBL" id="MBB4711499.1"/>
    </source>
</evidence>
<dbReference type="Proteomes" id="UP000565089">
    <property type="component" value="Unassembled WGS sequence"/>
</dbReference>
<name>A0A7W7GFV5_9ACTN</name>
<evidence type="ECO:0000313" key="2">
    <source>
        <dbReference type="Proteomes" id="UP000565089"/>
    </source>
</evidence>
<gene>
    <name evidence="1" type="ORF">BJ965_001381</name>
</gene>
<organism evidence="1 2">
    <name type="scientific">Streptomyces luteogriseus</name>
    <dbReference type="NCBI Taxonomy" id="68233"/>
    <lineage>
        <taxon>Bacteria</taxon>
        <taxon>Bacillati</taxon>
        <taxon>Actinomycetota</taxon>
        <taxon>Actinomycetes</taxon>
        <taxon>Kitasatosporales</taxon>
        <taxon>Streptomycetaceae</taxon>
        <taxon>Streptomyces</taxon>
    </lineage>
</organism>
<reference evidence="1 2" key="1">
    <citation type="submission" date="2020-08" db="EMBL/GenBank/DDBJ databases">
        <title>Sequencing the genomes of 1000 actinobacteria strains.</title>
        <authorList>
            <person name="Klenk H.-P."/>
        </authorList>
    </citation>
    <scope>NUCLEOTIDE SEQUENCE [LARGE SCALE GENOMIC DNA]</scope>
    <source>
        <strain evidence="1 2">DSM 40483</strain>
    </source>
</reference>
<accession>A0A7W7GFV5</accession>
<protein>
    <submittedName>
        <fullName evidence="1">Uncharacterized protein</fullName>
    </submittedName>
</protein>
<keyword evidence="2" id="KW-1185">Reference proteome</keyword>
<dbReference type="AlphaFoldDB" id="A0A7W7GFV5"/>
<comment type="caution">
    <text evidence="1">The sequence shown here is derived from an EMBL/GenBank/DDBJ whole genome shotgun (WGS) entry which is preliminary data.</text>
</comment>
<proteinExistence type="predicted"/>